<feature type="coiled-coil region" evidence="6">
    <location>
        <begin position="679"/>
        <end position="804"/>
    </location>
</feature>
<dbReference type="GO" id="GO:0003677">
    <property type="term" value="F:DNA binding"/>
    <property type="evidence" value="ECO:0007669"/>
    <property type="project" value="UniProtKB-UniRule"/>
</dbReference>
<gene>
    <name evidence="6" type="primary">smc</name>
    <name evidence="9" type="ORF">NZ47_03300</name>
</gene>
<evidence type="ECO:0000256" key="5">
    <source>
        <dbReference type="ARBA" id="ARBA00023125"/>
    </source>
</evidence>
<comment type="subcellular location">
    <subcellularLocation>
        <location evidence="6">Cytoplasm</location>
    </subcellularLocation>
</comment>
<evidence type="ECO:0000259" key="8">
    <source>
        <dbReference type="SMART" id="SM00968"/>
    </source>
</evidence>
<dbReference type="HAMAP" id="MF_01894">
    <property type="entry name" value="Smc_prok"/>
    <property type="match status" value="1"/>
</dbReference>
<dbReference type="eggNOG" id="COG1196">
    <property type="taxonomic scope" value="Bacteria"/>
</dbReference>
<comment type="caution">
    <text evidence="9">The sequence shown here is derived from an EMBL/GenBank/DDBJ whole genome shotgun (WGS) entry which is preliminary data.</text>
</comment>
<evidence type="ECO:0000256" key="4">
    <source>
        <dbReference type="ARBA" id="ARBA00023054"/>
    </source>
</evidence>
<evidence type="ECO:0000256" key="3">
    <source>
        <dbReference type="ARBA" id="ARBA00022840"/>
    </source>
</evidence>
<dbReference type="InterPro" id="IPR010935">
    <property type="entry name" value="SMC_hinge"/>
</dbReference>
<dbReference type="SUPFAM" id="SSF52540">
    <property type="entry name" value="P-loop containing nucleoside triphosphate hydrolases"/>
    <property type="match status" value="1"/>
</dbReference>
<evidence type="ECO:0000256" key="2">
    <source>
        <dbReference type="ARBA" id="ARBA00022741"/>
    </source>
</evidence>
<dbReference type="GO" id="GO:0016887">
    <property type="term" value="F:ATP hydrolysis activity"/>
    <property type="evidence" value="ECO:0007669"/>
    <property type="project" value="InterPro"/>
</dbReference>
<dbReference type="RefSeq" id="WP_039206383.1">
    <property type="nucleotide sequence ID" value="NZ_JSCE01000065.1"/>
</dbReference>
<feature type="coiled-coil region" evidence="6">
    <location>
        <begin position="166"/>
        <end position="227"/>
    </location>
</feature>
<comment type="function">
    <text evidence="6">Required for chromosome condensation and partitioning.</text>
</comment>
<dbReference type="PIRSF" id="PIRSF005719">
    <property type="entry name" value="SMC"/>
    <property type="match status" value="1"/>
</dbReference>
<dbReference type="InterPro" id="IPR011890">
    <property type="entry name" value="SMC_prok"/>
</dbReference>
<dbReference type="FunFam" id="3.40.50.300:FF:000984">
    <property type="entry name" value="Chromosome partition protein Smc"/>
    <property type="match status" value="1"/>
</dbReference>
<feature type="domain" description="SMC hinge" evidence="8">
    <location>
        <begin position="521"/>
        <end position="637"/>
    </location>
</feature>
<dbReference type="Pfam" id="PF06470">
    <property type="entry name" value="SMC_hinge"/>
    <property type="match status" value="1"/>
</dbReference>
<comment type="domain">
    <text evidence="6">Contains large globular domains required for ATP hydrolysis at each terminus and a third globular domain forming a flexible hinge near the middle of the molecule. These domains are separated by coiled-coil structures.</text>
</comment>
<keyword evidence="4 6" id="KW-0175">Coiled coil</keyword>
<dbReference type="Gene3D" id="1.20.1060.20">
    <property type="match status" value="1"/>
</dbReference>
<keyword evidence="2 6" id="KW-0547">Nucleotide-binding</keyword>
<keyword evidence="3 6" id="KW-0067">ATP-binding</keyword>
<feature type="compositionally biased region" description="Polar residues" evidence="7">
    <location>
        <begin position="336"/>
        <end position="358"/>
    </location>
</feature>
<proteinExistence type="inferred from homology"/>
<dbReference type="NCBIfam" id="TIGR02168">
    <property type="entry name" value="SMC_prok_B"/>
    <property type="match status" value="1"/>
</dbReference>
<reference evidence="9 10" key="1">
    <citation type="journal article" date="2013" name="PLoS ONE">
        <title>Identification and characterization of three novel lipases belonging to families II and V from Anaerovibrio lipolyticus 5ST.</title>
        <authorList>
            <person name="Prive F."/>
            <person name="Kaderbhai N.N."/>
            <person name="Girdwood S."/>
            <person name="Worgan H.J."/>
            <person name="Pinloche E."/>
            <person name="Scollan N.D."/>
            <person name="Huws S.A."/>
            <person name="Newbold C.J."/>
        </authorList>
    </citation>
    <scope>NUCLEOTIDE SEQUENCE [LARGE SCALE GENOMIC DNA]</scope>
    <source>
        <strain evidence="9 10">5S</strain>
    </source>
</reference>
<dbReference type="GO" id="GO:0005694">
    <property type="term" value="C:chromosome"/>
    <property type="evidence" value="ECO:0007669"/>
    <property type="project" value="InterPro"/>
</dbReference>
<keyword evidence="1 6" id="KW-0963">Cytoplasm</keyword>
<dbReference type="Gene3D" id="3.30.70.1620">
    <property type="match status" value="1"/>
</dbReference>
<dbReference type="Gene3D" id="3.40.50.300">
    <property type="entry name" value="P-loop containing nucleotide triphosphate hydrolases"/>
    <property type="match status" value="2"/>
</dbReference>
<dbReference type="SMART" id="SM00968">
    <property type="entry name" value="SMC_hinge"/>
    <property type="match status" value="1"/>
</dbReference>
<feature type="binding site" evidence="6">
    <location>
        <begin position="32"/>
        <end position="39"/>
    </location>
    <ligand>
        <name>ATP</name>
        <dbReference type="ChEBI" id="CHEBI:30616"/>
    </ligand>
</feature>
<dbReference type="InterPro" id="IPR036277">
    <property type="entry name" value="SMC_hinge_sf"/>
</dbReference>
<accession>A0A0B2K1P5</accession>
<name>A0A0B2K1P5_9FIRM</name>
<dbReference type="EMBL" id="JSCE01000065">
    <property type="protein sequence ID" value="KHM52701.1"/>
    <property type="molecule type" value="Genomic_DNA"/>
</dbReference>
<dbReference type="InterPro" id="IPR003395">
    <property type="entry name" value="RecF/RecN/SMC_N"/>
</dbReference>
<dbReference type="InterPro" id="IPR027417">
    <property type="entry name" value="P-loop_NTPase"/>
</dbReference>
<feature type="compositionally biased region" description="Basic and acidic residues" evidence="7">
    <location>
        <begin position="361"/>
        <end position="387"/>
    </location>
</feature>
<evidence type="ECO:0000313" key="9">
    <source>
        <dbReference type="EMBL" id="KHM52701.1"/>
    </source>
</evidence>
<evidence type="ECO:0000256" key="6">
    <source>
        <dbReference type="HAMAP-Rule" id="MF_01894"/>
    </source>
</evidence>
<dbReference type="GO" id="GO:0030261">
    <property type="term" value="P:chromosome condensation"/>
    <property type="evidence" value="ECO:0007669"/>
    <property type="project" value="InterPro"/>
</dbReference>
<keyword evidence="10" id="KW-1185">Reference proteome</keyword>
<dbReference type="GO" id="GO:0007059">
    <property type="term" value="P:chromosome segregation"/>
    <property type="evidence" value="ECO:0007669"/>
    <property type="project" value="UniProtKB-UniRule"/>
</dbReference>
<dbReference type="SUPFAM" id="SSF75553">
    <property type="entry name" value="Smc hinge domain"/>
    <property type="match status" value="1"/>
</dbReference>
<keyword evidence="5 6" id="KW-0238">DNA-binding</keyword>
<dbReference type="InterPro" id="IPR024704">
    <property type="entry name" value="SMC"/>
</dbReference>
<feature type="region of interest" description="Disordered" evidence="7">
    <location>
        <begin position="333"/>
        <end position="394"/>
    </location>
</feature>
<dbReference type="AlphaFoldDB" id="A0A0B2K1P5"/>
<evidence type="ECO:0000256" key="1">
    <source>
        <dbReference type="ARBA" id="ARBA00022490"/>
    </source>
</evidence>
<dbReference type="PANTHER" id="PTHR43977">
    <property type="entry name" value="STRUCTURAL MAINTENANCE OF CHROMOSOMES PROTEIN 3"/>
    <property type="match status" value="1"/>
</dbReference>
<dbReference type="GO" id="GO:0007062">
    <property type="term" value="P:sister chromatid cohesion"/>
    <property type="evidence" value="ECO:0007669"/>
    <property type="project" value="InterPro"/>
</dbReference>
<feature type="coiled-coil region" evidence="6">
    <location>
        <begin position="840"/>
        <end position="874"/>
    </location>
</feature>
<dbReference type="Pfam" id="PF02463">
    <property type="entry name" value="SMC_N"/>
    <property type="match status" value="1"/>
</dbReference>
<sequence length="1186" mass="134693">MQLKRLEAYGFKTFADKIEVDFDKGITAIVGPNGSGKSNISDAIKWVLGEQNIRNIRGTKAEDVIFNGSAARRAMGVAEVSLVFDNDGTLPVDFQEVTITRRLFRNGDSEFYINRARCRLKDITNLFADTGIGHDSMGIISQNKIDDVLNARPEERRLFFEEAAGITKYRNRKRESMRKLEDTESNLLRVQDIIGEIENQLEPLKLSAEKTEKYNALKEELKKFNLAGIYLNYLDLNKKKAKHTAAITAKKDQEIAARTALQLSENRKEQFDKAVLELEKEQEVISQKRNELHSQLEAAESDIKVLEERRRQGKASRQLLSQQLRELKAAVEEAQQDINDSTKSGEESQSTLEETTAKIQKCREQAKGLRESLQKKREERSHLEKQVQEGMQSYNAKNSQLLILERDLENDSQNRGDQLQQLEELQKEIALMERDQGELTLAAEETSKKKDSKAREIQLKENQLKEDNQTLVTLTREKNQLDGSIQKMASRLQIMENLQNSYEGFGKAVKAVLKSQTPWRQQVCGTVAELMEVPGKYVTAIETALGGALQNIVTKDTDTAKAAIEFLKRDRLGRVTFLPLSSITPRNNRENLPNGAKGVIGWAHEIVTTDDAYKKVMEFLLGRTLVVDTMDNAVSLNRQMGQRLRIVTLEGELLSPGGAMTGGSHQHRESSFLNRQDEIKQLRDKLAKDKKSFDDLQEKCSDLKRRIEVAASELDIFRNDLHALEMREQEHQLNVSSIEEKLTKANADYEVLEHTLENAQANFLSIQGKVAELRKETENLDANNKALNDELQEINDDYADMDQEAEDLSVFTNQLEHDKTVLEQSILRMKEKTLIRQRELSRNAEAISQNEQEIRRLDNELEESQNKIGGLITRTQHLQDDYAKAKGEYKEVHERRMEKLVESQKNEKETKAAQQRLNGIQDELHQLELNASHTEYDLEQLENEMLSEYGIVPERAAEMVPEMEPTALKRELKRLEREIGAIGVVNPNAPTEYKELLERHGFLSGNAEDLNNAKADLLKIIGEMDATMTKQFKEAFNSINLFFKDIFVRLFGGGEAKIILIDKDNVLESGVDIVVQIPDKKQQNLAVLSGGERALTVVALLFSFLRYRPAPFSLLDEVDAPLDEANIGRFGSFLEEYSSNTQFIVVTHRKGTMESADSMYGVTVEDAGVSKILSVKLKEAESMIEN</sequence>
<dbReference type="SUPFAM" id="SSF57997">
    <property type="entry name" value="Tropomyosin"/>
    <property type="match status" value="1"/>
</dbReference>
<comment type="subunit">
    <text evidence="6">Homodimer.</text>
</comment>
<protein>
    <recommendedName>
        <fullName evidence="6">Chromosome partition protein Smc</fullName>
    </recommendedName>
</protein>
<dbReference type="Proteomes" id="UP000030993">
    <property type="component" value="Unassembled WGS sequence"/>
</dbReference>
<dbReference type="GO" id="GO:0005737">
    <property type="term" value="C:cytoplasm"/>
    <property type="evidence" value="ECO:0007669"/>
    <property type="project" value="UniProtKB-SubCell"/>
</dbReference>
<comment type="similarity">
    <text evidence="6">Belongs to the SMC family.</text>
</comment>
<organism evidence="9 10">
    <name type="scientific">Anaerovibrio lipolyticus</name>
    <dbReference type="NCBI Taxonomy" id="82374"/>
    <lineage>
        <taxon>Bacteria</taxon>
        <taxon>Bacillati</taxon>
        <taxon>Bacillota</taxon>
        <taxon>Negativicutes</taxon>
        <taxon>Selenomonadales</taxon>
        <taxon>Selenomonadaceae</taxon>
        <taxon>Anaerovibrio</taxon>
    </lineage>
</organism>
<dbReference type="GO" id="GO:0006260">
    <property type="term" value="P:DNA replication"/>
    <property type="evidence" value="ECO:0007669"/>
    <property type="project" value="UniProtKB-UniRule"/>
</dbReference>
<dbReference type="GO" id="GO:0005524">
    <property type="term" value="F:ATP binding"/>
    <property type="evidence" value="ECO:0007669"/>
    <property type="project" value="UniProtKB-UniRule"/>
</dbReference>
<evidence type="ECO:0000313" key="10">
    <source>
        <dbReference type="Proteomes" id="UP000030993"/>
    </source>
</evidence>
<evidence type="ECO:0000256" key="7">
    <source>
        <dbReference type="SAM" id="MobiDB-lite"/>
    </source>
</evidence>
<feature type="coiled-coil region" evidence="6">
    <location>
        <begin position="903"/>
        <end position="944"/>
    </location>
</feature>
<dbReference type="STRING" id="82374.NZ47_03300"/>